<comment type="caution">
    <text evidence="1">The sequence shown here is derived from an EMBL/GenBank/DDBJ whole genome shotgun (WGS) entry which is preliminary data.</text>
</comment>
<organism evidence="1 2">
    <name type="scientific">Steinernema carpocapsae</name>
    <name type="common">Entomopathogenic nematode</name>
    <dbReference type="NCBI Taxonomy" id="34508"/>
    <lineage>
        <taxon>Eukaryota</taxon>
        <taxon>Metazoa</taxon>
        <taxon>Ecdysozoa</taxon>
        <taxon>Nematoda</taxon>
        <taxon>Chromadorea</taxon>
        <taxon>Rhabditida</taxon>
        <taxon>Tylenchina</taxon>
        <taxon>Panagrolaimomorpha</taxon>
        <taxon>Strongyloidoidea</taxon>
        <taxon>Steinernematidae</taxon>
        <taxon>Steinernema</taxon>
    </lineage>
</organism>
<dbReference type="EMBL" id="AZBU02000003">
    <property type="protein sequence ID" value="TKR87572.1"/>
    <property type="molecule type" value="Genomic_DNA"/>
</dbReference>
<evidence type="ECO:0000313" key="1">
    <source>
        <dbReference type="EMBL" id="TKR87572.1"/>
    </source>
</evidence>
<gene>
    <name evidence="1" type="ORF">L596_011948</name>
</gene>
<reference evidence="1 2" key="2">
    <citation type="journal article" date="2019" name="G3 (Bethesda)">
        <title>Hybrid Assembly of the Genome of the Entomopathogenic Nematode Steinernema carpocapsae Identifies the X-Chromosome.</title>
        <authorList>
            <person name="Serra L."/>
            <person name="Macchietto M."/>
            <person name="Macias-Munoz A."/>
            <person name="McGill C.J."/>
            <person name="Rodriguez I.M."/>
            <person name="Rodriguez B."/>
            <person name="Murad R."/>
            <person name="Mortazavi A."/>
        </authorList>
    </citation>
    <scope>NUCLEOTIDE SEQUENCE [LARGE SCALE GENOMIC DNA]</scope>
    <source>
        <strain evidence="1 2">ALL</strain>
    </source>
</reference>
<dbReference type="AlphaFoldDB" id="A0A4U5NVY3"/>
<protein>
    <submittedName>
        <fullName evidence="1">Uncharacterized protein</fullName>
    </submittedName>
</protein>
<sequence length="160" mass="17798">MVAFRTSDNPAIMLDALNELGMRASPKLHQNPVRKSLNVTLIAFSALLIDELLRFCQNYPLLFRLEQSILALQSSLYHNGPPTPHARPLAAPSARRSSHGAACSICQRSEHTLLLAARCSYENMTIQYRNYEANEDLRESLESVLQVAREGSTDQSLGDS</sequence>
<reference evidence="1 2" key="1">
    <citation type="journal article" date="2015" name="Genome Biol.">
        <title>Comparative genomics of Steinernema reveals deeply conserved gene regulatory networks.</title>
        <authorList>
            <person name="Dillman A.R."/>
            <person name="Macchietto M."/>
            <person name="Porter C.F."/>
            <person name="Rogers A."/>
            <person name="Williams B."/>
            <person name="Antoshechkin I."/>
            <person name="Lee M.M."/>
            <person name="Goodwin Z."/>
            <person name="Lu X."/>
            <person name="Lewis E.E."/>
            <person name="Goodrich-Blair H."/>
            <person name="Stock S.P."/>
            <person name="Adams B.J."/>
            <person name="Sternberg P.W."/>
            <person name="Mortazavi A."/>
        </authorList>
    </citation>
    <scope>NUCLEOTIDE SEQUENCE [LARGE SCALE GENOMIC DNA]</scope>
    <source>
        <strain evidence="1 2">ALL</strain>
    </source>
</reference>
<dbReference type="Proteomes" id="UP000298663">
    <property type="component" value="Unassembled WGS sequence"/>
</dbReference>
<keyword evidence="2" id="KW-1185">Reference proteome</keyword>
<name>A0A4U5NVY3_STECR</name>
<accession>A0A4U5NVY3</accession>
<evidence type="ECO:0000313" key="2">
    <source>
        <dbReference type="Proteomes" id="UP000298663"/>
    </source>
</evidence>
<proteinExistence type="predicted"/>